<dbReference type="GeneID" id="54991690"/>
<name>A0A2S1PDG2_9CAUD</name>
<dbReference type="KEGG" id="vg:54991690"/>
<evidence type="ECO:0000313" key="2">
    <source>
        <dbReference type="Proteomes" id="UP000246834"/>
    </source>
</evidence>
<dbReference type="EMBL" id="MH179472">
    <property type="protein sequence ID" value="AWH14606.1"/>
    <property type="molecule type" value="Genomic_DNA"/>
</dbReference>
<reference evidence="1" key="2">
    <citation type="submission" date="2018-11" db="EMBL/GenBank/DDBJ databases">
        <title>Complete genome sequences of new Aeromonas and Pseudomonas phages promising in phage therapy dedicated to aquaculture.</title>
        <authorList>
            <person name="Stanczyk M."/>
        </authorList>
    </citation>
    <scope>NUCLEOTIDE SEQUENCE</scope>
</reference>
<reference evidence="1" key="1">
    <citation type="submission" date="2018-03" db="EMBL/GenBank/DDBJ databases">
        <authorList>
            <person name="Kolsut J."/>
            <person name="Wojcik E."/>
            <person name="Wojtasik A."/>
            <person name="Dastych J."/>
        </authorList>
    </citation>
    <scope>NUCLEOTIDE SEQUENCE</scope>
</reference>
<keyword evidence="2" id="KW-1185">Reference proteome</keyword>
<evidence type="ECO:0000313" key="1">
    <source>
        <dbReference type="EMBL" id="AWH14606.1"/>
    </source>
</evidence>
<dbReference type="RefSeq" id="YP_009801180.1">
    <property type="nucleotide sequence ID" value="NC_047965.1"/>
</dbReference>
<accession>A0A2S1PDG2</accession>
<organism evidence="1 2">
    <name type="scientific">Pseudomonas phage 22PfluR64PP</name>
    <dbReference type="NCBI Taxonomy" id="2163970"/>
    <lineage>
        <taxon>Viruses</taxon>
        <taxon>Duplodnaviria</taxon>
        <taxon>Heunggongvirae</taxon>
        <taxon>Uroviricota</taxon>
        <taxon>Caudoviricetes</taxon>
        <taxon>Autographivirales</taxon>
        <taxon>Autotranscriptaviridae</taxon>
        <taxon>Studiervirinae</taxon>
        <taxon>Pfluvirus</taxon>
        <taxon>Pfluvirus pv22PfluR64PP</taxon>
        <taxon>Pifdecavirus pv22PfluR64PP</taxon>
    </lineage>
</organism>
<sequence>MTNKEIRAHLRKGELAVELLEKLGYIWKPNVNLGPSVWQEPEKNSLLCKLEELIASEVEKQKPSPVPERPLQVGDRFVVNAIPRGNTALPKNCPEWRSKIFRAGEVDFNTDRGPVVRFGLGIATRGYWLPLSLVTRIPHDADF</sequence>
<protein>
    <submittedName>
        <fullName evidence="1">Uncharacterized protein</fullName>
    </submittedName>
</protein>
<proteinExistence type="predicted"/>
<dbReference type="Proteomes" id="UP000246834">
    <property type="component" value="Segment"/>
</dbReference>